<dbReference type="EMBL" id="AGNL01000303">
    <property type="protein sequence ID" value="EJK77878.1"/>
    <property type="molecule type" value="Genomic_DNA"/>
</dbReference>
<evidence type="ECO:0000256" key="1">
    <source>
        <dbReference type="SAM" id="MobiDB-lite"/>
    </source>
</evidence>
<feature type="region of interest" description="Disordered" evidence="1">
    <location>
        <begin position="1"/>
        <end position="21"/>
    </location>
</feature>
<proteinExistence type="predicted"/>
<dbReference type="Proteomes" id="UP000266841">
    <property type="component" value="Unassembled WGS sequence"/>
</dbReference>
<feature type="region of interest" description="Disordered" evidence="1">
    <location>
        <begin position="37"/>
        <end position="64"/>
    </location>
</feature>
<protein>
    <submittedName>
        <fullName evidence="2">Uncharacterized protein</fullName>
    </submittedName>
</protein>
<feature type="compositionally biased region" description="Polar residues" evidence="1">
    <location>
        <begin position="52"/>
        <end position="64"/>
    </location>
</feature>
<keyword evidence="3" id="KW-1185">Reference proteome</keyword>
<evidence type="ECO:0000313" key="2">
    <source>
        <dbReference type="EMBL" id="EJK77878.1"/>
    </source>
</evidence>
<organism evidence="2 3">
    <name type="scientific">Thalassiosira oceanica</name>
    <name type="common">Marine diatom</name>
    <dbReference type="NCBI Taxonomy" id="159749"/>
    <lineage>
        <taxon>Eukaryota</taxon>
        <taxon>Sar</taxon>
        <taxon>Stramenopiles</taxon>
        <taxon>Ochrophyta</taxon>
        <taxon>Bacillariophyta</taxon>
        <taxon>Coscinodiscophyceae</taxon>
        <taxon>Thalassiosirophycidae</taxon>
        <taxon>Thalassiosirales</taxon>
        <taxon>Thalassiosiraceae</taxon>
        <taxon>Thalassiosira</taxon>
    </lineage>
</organism>
<reference evidence="2 3" key="1">
    <citation type="journal article" date="2012" name="Genome Biol.">
        <title>Genome and low-iron response of an oceanic diatom adapted to chronic iron limitation.</title>
        <authorList>
            <person name="Lommer M."/>
            <person name="Specht M."/>
            <person name="Roy A.S."/>
            <person name="Kraemer L."/>
            <person name="Andreson R."/>
            <person name="Gutowska M.A."/>
            <person name="Wolf J."/>
            <person name="Bergner S.V."/>
            <person name="Schilhabel M.B."/>
            <person name="Klostermeier U.C."/>
            <person name="Beiko R.G."/>
            <person name="Rosenstiel P."/>
            <person name="Hippler M."/>
            <person name="Laroche J."/>
        </authorList>
    </citation>
    <scope>NUCLEOTIDE SEQUENCE [LARGE SCALE GENOMIC DNA]</scope>
    <source>
        <strain evidence="2 3">CCMP1005</strain>
    </source>
</reference>
<name>K0TGK0_THAOC</name>
<sequence length="64" mass="6567">MATSLLCSLPGTQREEGPQRWLWPADGGEIGAAASAARVWQGGGPETVGKNGRTTAANSVESRA</sequence>
<accession>K0TGK0</accession>
<dbReference type="AlphaFoldDB" id="K0TGK0"/>
<feature type="non-terminal residue" evidence="2">
    <location>
        <position position="64"/>
    </location>
</feature>
<gene>
    <name evidence="2" type="ORF">THAOC_00258</name>
</gene>
<evidence type="ECO:0000313" key="3">
    <source>
        <dbReference type="Proteomes" id="UP000266841"/>
    </source>
</evidence>
<comment type="caution">
    <text evidence="2">The sequence shown here is derived from an EMBL/GenBank/DDBJ whole genome shotgun (WGS) entry which is preliminary data.</text>
</comment>